<keyword evidence="2" id="KW-0449">Lipoprotein</keyword>
<keyword evidence="1" id="KW-0472">Membrane</keyword>
<keyword evidence="1" id="KW-0812">Transmembrane</keyword>
<evidence type="ECO:0000313" key="2">
    <source>
        <dbReference type="EMBL" id="ABQ03642.1"/>
    </source>
</evidence>
<evidence type="ECO:0000313" key="3">
    <source>
        <dbReference type="Proteomes" id="UP000006694"/>
    </source>
</evidence>
<dbReference type="GO" id="GO:0020037">
    <property type="term" value="F:heme binding"/>
    <property type="evidence" value="ECO:0007669"/>
    <property type="project" value="InterPro"/>
</dbReference>
<protein>
    <submittedName>
        <fullName evidence="2">Hypothetical lipoprotein</fullName>
    </submittedName>
</protein>
<dbReference type="HOGENOM" id="CLU_1426072_0_0_10"/>
<keyword evidence="3" id="KW-1185">Reference proteome</keyword>
<reference evidence="2 3" key="1">
    <citation type="journal article" date="2009" name="Appl. Environ. Microbiol.">
        <title>Novel features of the polysaccharide-digesting gliding bacterium Flavobacterium johnsoniae as revealed by genome sequence analysis.</title>
        <authorList>
            <person name="McBride M.J."/>
            <person name="Xie G."/>
            <person name="Martens E.C."/>
            <person name="Lapidus A."/>
            <person name="Henrissat B."/>
            <person name="Rhodes R.G."/>
            <person name="Goltsman E."/>
            <person name="Wang W."/>
            <person name="Xu J."/>
            <person name="Hunnicutt D.W."/>
            <person name="Staroscik A.M."/>
            <person name="Hoover T.R."/>
            <person name="Cheng Y.Q."/>
            <person name="Stein J.L."/>
        </authorList>
    </citation>
    <scope>NUCLEOTIDE SEQUENCE [LARGE SCALE GENOMIC DNA]</scope>
    <source>
        <strain evidence="3">ATCC 17061 / DSM 2064 / JCM 8514 / BCRC 14874 / CCUG 350202 / NBRC 14942 / NCIMB 11054 / UW101</strain>
    </source>
</reference>
<dbReference type="RefSeq" id="WP_012022697.1">
    <property type="nucleotide sequence ID" value="NC_009441.1"/>
</dbReference>
<keyword evidence="1" id="KW-1133">Transmembrane helix</keyword>
<sequence length="190" mass="22288">MKNKKNLIWGISALLIINCILLLKNCNQKQLIEVKDKKIDKTIDKKVLFTGEFNDVGSPINFWDFYGDNGESILSLIFYKNDKNEFDYEIKQKNSLGKIVYSAEMRNGKVLKEFDYEILQNINIDNGRFMYENYCVNCHNYKKEGVSKPLLKLKNIEVSKFIKKYKNVSHENVPKLNDNELKSVILFINK</sequence>
<dbReference type="GO" id="GO:0009055">
    <property type="term" value="F:electron transfer activity"/>
    <property type="evidence" value="ECO:0007669"/>
    <property type="project" value="InterPro"/>
</dbReference>
<dbReference type="GeneID" id="31763478"/>
<dbReference type="EMBL" id="CP000685">
    <property type="protein sequence ID" value="ABQ03642.1"/>
    <property type="molecule type" value="Genomic_DNA"/>
</dbReference>
<evidence type="ECO:0000256" key="1">
    <source>
        <dbReference type="SAM" id="Phobius"/>
    </source>
</evidence>
<accession>A5FMC1</accession>
<feature type="transmembrane region" description="Helical" evidence="1">
    <location>
        <begin position="7"/>
        <end position="23"/>
    </location>
</feature>
<gene>
    <name evidence="2" type="ordered locus">Fjoh_0607</name>
</gene>
<name>A5FMC1_FLAJ1</name>
<dbReference type="KEGG" id="fjo:Fjoh_0607"/>
<proteinExistence type="predicted"/>
<organism evidence="2 3">
    <name type="scientific">Flavobacterium johnsoniae (strain ATCC 17061 / DSM 2064 / JCM 8514 / BCRC 14874 / CCUG 350202 / NBRC 14942 / NCIMB 11054 / UW101)</name>
    <name type="common">Cytophaga johnsonae</name>
    <dbReference type="NCBI Taxonomy" id="376686"/>
    <lineage>
        <taxon>Bacteria</taxon>
        <taxon>Pseudomonadati</taxon>
        <taxon>Bacteroidota</taxon>
        <taxon>Flavobacteriia</taxon>
        <taxon>Flavobacteriales</taxon>
        <taxon>Flavobacteriaceae</taxon>
        <taxon>Flavobacterium</taxon>
    </lineage>
</organism>
<dbReference type="STRING" id="376686.Fjoh_0607"/>
<dbReference type="AlphaFoldDB" id="A5FMC1"/>
<dbReference type="OrthoDB" id="9794322at2"/>
<dbReference type="Proteomes" id="UP000006694">
    <property type="component" value="Chromosome"/>
</dbReference>
<dbReference type="InterPro" id="IPR036909">
    <property type="entry name" value="Cyt_c-like_dom_sf"/>
</dbReference>
<dbReference type="SUPFAM" id="SSF46626">
    <property type="entry name" value="Cytochrome c"/>
    <property type="match status" value="1"/>
</dbReference>